<gene>
    <name evidence="2" type="ORF">Q8791_01110</name>
</gene>
<organism evidence="2 3">
    <name type="scientific">Nocardiopsis codii</name>
    <dbReference type="NCBI Taxonomy" id="3065942"/>
    <lineage>
        <taxon>Bacteria</taxon>
        <taxon>Bacillati</taxon>
        <taxon>Actinomycetota</taxon>
        <taxon>Actinomycetes</taxon>
        <taxon>Streptosporangiales</taxon>
        <taxon>Nocardiopsidaceae</taxon>
        <taxon>Nocardiopsis</taxon>
    </lineage>
</organism>
<reference evidence="2 3" key="1">
    <citation type="submission" date="2023-08" db="EMBL/GenBank/DDBJ databases">
        <authorList>
            <person name="Girao M."/>
            <person name="Carvalho M.F."/>
        </authorList>
    </citation>
    <scope>NUCLEOTIDE SEQUENCE [LARGE SCALE GENOMIC DNA]</scope>
    <source>
        <strain evidence="2 3">CT-R113</strain>
    </source>
</reference>
<dbReference type="RefSeq" id="WP_330089644.1">
    <property type="nucleotide sequence ID" value="NZ_JAUZMY010000001.1"/>
</dbReference>
<name>A0ABU7K0M9_9ACTN</name>
<dbReference type="EMBL" id="JAUZMY010000001">
    <property type="protein sequence ID" value="MEE2035820.1"/>
    <property type="molecule type" value="Genomic_DNA"/>
</dbReference>
<protein>
    <submittedName>
        <fullName evidence="2">Uncharacterized protein</fullName>
    </submittedName>
</protein>
<evidence type="ECO:0000313" key="3">
    <source>
        <dbReference type="Proteomes" id="UP001356095"/>
    </source>
</evidence>
<evidence type="ECO:0000313" key="2">
    <source>
        <dbReference type="EMBL" id="MEE2035820.1"/>
    </source>
</evidence>
<comment type="caution">
    <text evidence="2">The sequence shown here is derived from an EMBL/GenBank/DDBJ whole genome shotgun (WGS) entry which is preliminary data.</text>
</comment>
<proteinExistence type="predicted"/>
<accession>A0ABU7K0M9</accession>
<feature type="compositionally biased region" description="Basic and acidic residues" evidence="1">
    <location>
        <begin position="309"/>
        <end position="318"/>
    </location>
</feature>
<sequence length="374" mass="39392">MADIPSTGHVGEVQAQRFSMRGEGIGERSSAFVAFARQQVDAGRKVVALYPAWQSEDAERAINFARGAMRTDHVAGIGVDLSPLALSLIADQLAYLAPYLPPGMVAALCDELPRHLLAGAWLKTVSGLSTIPTSMRQHMGSFAPSVSFLAYCAPTARVGRMRPADIARTLPFRPVQPVQLLCSTPDPSITGVFDDNLPQAIQPVATRTLPAQPLGPVYWGTSRYVEFVALSAHPQALAYAAGAIRASHCSWCGEPMSGRPCPFCAADNPRTGARLQAPQPTRPPAPAPAPRPQRRPLPGPVPGPARGPAPDHGRDRRPPGPPPPSEPPANGAPPPPGGRGAADGRPTPPPADRPEGAPFANDALWPGTPTTYSR</sequence>
<dbReference type="Proteomes" id="UP001356095">
    <property type="component" value="Unassembled WGS sequence"/>
</dbReference>
<keyword evidence="3" id="KW-1185">Reference proteome</keyword>
<evidence type="ECO:0000256" key="1">
    <source>
        <dbReference type="SAM" id="MobiDB-lite"/>
    </source>
</evidence>
<feature type="compositionally biased region" description="Pro residues" evidence="1">
    <location>
        <begin position="319"/>
        <end position="337"/>
    </location>
</feature>
<feature type="region of interest" description="Disordered" evidence="1">
    <location>
        <begin position="272"/>
        <end position="374"/>
    </location>
</feature>
<feature type="compositionally biased region" description="Pro residues" evidence="1">
    <location>
        <begin position="280"/>
        <end position="307"/>
    </location>
</feature>